<dbReference type="PROSITE" id="PS50111">
    <property type="entry name" value="CHEMOTAXIS_TRANSDUC_2"/>
    <property type="match status" value="1"/>
</dbReference>
<proteinExistence type="predicted"/>
<dbReference type="GO" id="GO:0004888">
    <property type="term" value="F:transmembrane signaling receptor activity"/>
    <property type="evidence" value="ECO:0007669"/>
    <property type="project" value="InterPro"/>
</dbReference>
<dbReference type="InterPro" id="IPR035965">
    <property type="entry name" value="PAS-like_dom_sf"/>
</dbReference>
<dbReference type="AlphaFoldDB" id="A0A845I695"/>
<dbReference type="GO" id="GO:0016020">
    <property type="term" value="C:membrane"/>
    <property type="evidence" value="ECO:0007669"/>
    <property type="project" value="InterPro"/>
</dbReference>
<feature type="domain" description="PAS" evidence="3">
    <location>
        <begin position="150"/>
        <end position="207"/>
    </location>
</feature>
<dbReference type="InterPro" id="IPR050903">
    <property type="entry name" value="Bact_Chemotaxis_MeTrfase"/>
</dbReference>
<evidence type="ECO:0000313" key="6">
    <source>
        <dbReference type="Proteomes" id="UP000444316"/>
    </source>
</evidence>
<dbReference type="SUPFAM" id="SSF55785">
    <property type="entry name" value="PYP-like sensor domain (PAS domain)"/>
    <property type="match status" value="3"/>
</dbReference>
<dbReference type="NCBIfam" id="TIGR00229">
    <property type="entry name" value="sensory_box"/>
    <property type="match status" value="2"/>
</dbReference>
<dbReference type="InterPro" id="IPR000700">
    <property type="entry name" value="PAS-assoc_C"/>
</dbReference>
<dbReference type="Pfam" id="PF08447">
    <property type="entry name" value="PAS_3"/>
    <property type="match status" value="2"/>
</dbReference>
<dbReference type="PRINTS" id="PR00260">
    <property type="entry name" value="CHEMTRNSDUCR"/>
</dbReference>
<evidence type="ECO:0000259" key="2">
    <source>
        <dbReference type="PROSITE" id="PS50111"/>
    </source>
</evidence>
<dbReference type="PROSITE" id="PS50113">
    <property type="entry name" value="PAC"/>
    <property type="match status" value="2"/>
</dbReference>
<evidence type="ECO:0000313" key="5">
    <source>
        <dbReference type="EMBL" id="MYN47456.1"/>
    </source>
</evidence>
<dbReference type="PANTHER" id="PTHR24422">
    <property type="entry name" value="CHEMOTAXIS PROTEIN METHYLTRANSFERASE"/>
    <property type="match status" value="1"/>
</dbReference>
<dbReference type="Pfam" id="PF00015">
    <property type="entry name" value="MCPsignal"/>
    <property type="match status" value="1"/>
</dbReference>
<reference evidence="5" key="1">
    <citation type="submission" date="2019-12" db="EMBL/GenBank/DDBJ databases">
        <title>Novel species isolated from a subtropical stream in China.</title>
        <authorList>
            <person name="Lu H."/>
        </authorList>
    </citation>
    <scope>NUCLEOTIDE SEQUENCE [LARGE SCALE GENOMIC DNA]</scope>
    <source>
        <strain evidence="5">FT93W</strain>
    </source>
</reference>
<dbReference type="RefSeq" id="WP_161036865.1">
    <property type="nucleotide sequence ID" value="NZ_WWCL01000005.1"/>
</dbReference>
<dbReference type="Pfam" id="PF08448">
    <property type="entry name" value="PAS_4"/>
    <property type="match status" value="1"/>
</dbReference>
<dbReference type="EMBL" id="WWCL01000005">
    <property type="protein sequence ID" value="MYN47456.1"/>
    <property type="molecule type" value="Genomic_DNA"/>
</dbReference>
<dbReference type="InterPro" id="IPR013655">
    <property type="entry name" value="PAS_fold_3"/>
</dbReference>
<dbReference type="SMART" id="SM00091">
    <property type="entry name" value="PAS"/>
    <property type="match status" value="3"/>
</dbReference>
<dbReference type="SMART" id="SM00283">
    <property type="entry name" value="MA"/>
    <property type="match status" value="1"/>
</dbReference>
<accession>A0A845I695</accession>
<comment type="caution">
    <text evidence="5">The sequence shown here is derived from an EMBL/GenBank/DDBJ whole genome shotgun (WGS) entry which is preliminary data.</text>
</comment>
<feature type="domain" description="PAC" evidence="4">
    <location>
        <begin position="209"/>
        <end position="261"/>
    </location>
</feature>
<dbReference type="Proteomes" id="UP000444316">
    <property type="component" value="Unassembled WGS sequence"/>
</dbReference>
<dbReference type="InterPro" id="IPR001610">
    <property type="entry name" value="PAC"/>
</dbReference>
<keyword evidence="1" id="KW-0807">Transducer</keyword>
<organism evidence="5 6">
    <name type="scientific">Duganella fentianensis</name>
    <dbReference type="NCBI Taxonomy" id="2692177"/>
    <lineage>
        <taxon>Bacteria</taxon>
        <taxon>Pseudomonadati</taxon>
        <taxon>Pseudomonadota</taxon>
        <taxon>Betaproteobacteria</taxon>
        <taxon>Burkholderiales</taxon>
        <taxon>Oxalobacteraceae</taxon>
        <taxon>Telluria group</taxon>
        <taxon>Duganella</taxon>
    </lineage>
</organism>
<dbReference type="InterPro" id="IPR000014">
    <property type="entry name" value="PAS"/>
</dbReference>
<dbReference type="GO" id="GO:0007165">
    <property type="term" value="P:signal transduction"/>
    <property type="evidence" value="ECO:0007669"/>
    <property type="project" value="UniProtKB-KW"/>
</dbReference>
<sequence>MSTQLSCITAAQTAAATSLDHSLFDALAACRPVLRLDRNGVVEVINDVALQVFGITQAQALQQHVSSLFDAIHHSTFNAPELWQQLAQGQRYEGEFRHACADASEHWLKALFLPIGEQGTVVIMTDITASRRSQLDLNGKNTAIERALAVVEFDLQGKLLRANDNFLAVMGYTAEEVLGQHHSLFCTAADTDSSQYQDFWRRLVAGEFLTGEYRRVDKQGKDVWIQASYNPILDTVGNPVKIVKYASDISAAKRQSNEAAGQLAAINRSQAQIEFDLSGNILGANANFLRCVGYTLEQIVGRHHSMFCDTALVQSAEYRHFWADLGEGQFKNARFRRVGNHGATIWLQASYNPILDLNGKPYKVVKFATDITQQVAREETVSHKVEQIGKIMHALADDIDHIAMSAEQSSSIAQHTEQQAREGRTLLEKSLASIHEIQKSSQEVHDMVGAISDIASQTNLLAFNAAVEAARAGEHGLGFSVVADEVRKLAEKSAQVAHGISRLIDQNVLRVSEGGRISDQVSMALDQILQSVRNTSASISQIDKATAHQVDAGRHVQTLLEELQTSATHQA</sequence>
<gene>
    <name evidence="5" type="ORF">GTP23_20640</name>
</gene>
<evidence type="ECO:0000259" key="3">
    <source>
        <dbReference type="PROSITE" id="PS50112"/>
    </source>
</evidence>
<name>A0A845I695_9BURK</name>
<dbReference type="Gene3D" id="3.30.450.20">
    <property type="entry name" value="PAS domain"/>
    <property type="match status" value="3"/>
</dbReference>
<feature type="domain" description="Methyl-accepting transducer" evidence="2">
    <location>
        <begin position="384"/>
        <end position="571"/>
    </location>
</feature>
<dbReference type="PANTHER" id="PTHR24422:SF10">
    <property type="entry name" value="CHEMOTAXIS PROTEIN METHYLTRANSFERASE 2"/>
    <property type="match status" value="1"/>
</dbReference>
<dbReference type="InterPro" id="IPR004090">
    <property type="entry name" value="Chemotax_Me-accpt_rcpt"/>
</dbReference>
<dbReference type="InterPro" id="IPR004089">
    <property type="entry name" value="MCPsignal_dom"/>
</dbReference>
<dbReference type="CDD" id="cd00130">
    <property type="entry name" value="PAS"/>
    <property type="match status" value="3"/>
</dbReference>
<keyword evidence="6" id="KW-1185">Reference proteome</keyword>
<dbReference type="GO" id="GO:0006935">
    <property type="term" value="P:chemotaxis"/>
    <property type="evidence" value="ECO:0007669"/>
    <property type="project" value="InterPro"/>
</dbReference>
<dbReference type="Gene3D" id="1.10.287.950">
    <property type="entry name" value="Methyl-accepting chemotaxis protein"/>
    <property type="match status" value="1"/>
</dbReference>
<dbReference type="PROSITE" id="PS50112">
    <property type="entry name" value="PAS"/>
    <property type="match status" value="2"/>
</dbReference>
<feature type="domain" description="PAC" evidence="4">
    <location>
        <begin position="331"/>
        <end position="383"/>
    </location>
</feature>
<dbReference type="InterPro" id="IPR013656">
    <property type="entry name" value="PAS_4"/>
</dbReference>
<protein>
    <submittedName>
        <fullName evidence="5">PAS domain S-box protein</fullName>
    </submittedName>
</protein>
<evidence type="ECO:0000256" key="1">
    <source>
        <dbReference type="PROSITE-ProRule" id="PRU00284"/>
    </source>
</evidence>
<evidence type="ECO:0000259" key="4">
    <source>
        <dbReference type="PROSITE" id="PS50113"/>
    </source>
</evidence>
<feature type="domain" description="PAS" evidence="3">
    <location>
        <begin position="276"/>
        <end position="302"/>
    </location>
</feature>
<dbReference type="SMART" id="SM00086">
    <property type="entry name" value="PAC"/>
    <property type="match status" value="3"/>
</dbReference>
<dbReference type="SUPFAM" id="SSF58104">
    <property type="entry name" value="Methyl-accepting chemotaxis protein (MCP) signaling domain"/>
    <property type="match status" value="1"/>
</dbReference>